<dbReference type="Pfam" id="PF14138">
    <property type="entry name" value="COX16"/>
    <property type="match status" value="1"/>
</dbReference>
<evidence type="ECO:0000256" key="6">
    <source>
        <dbReference type="ARBA" id="ARBA00022692"/>
    </source>
</evidence>
<keyword evidence="7" id="KW-0999">Mitochondrion inner membrane</keyword>
<feature type="compositionally biased region" description="Basic and acidic residues" evidence="11">
    <location>
        <begin position="110"/>
        <end position="121"/>
    </location>
</feature>
<dbReference type="STRING" id="1884261.A0A5C3QYX5"/>
<evidence type="ECO:0000256" key="7">
    <source>
        <dbReference type="ARBA" id="ARBA00022792"/>
    </source>
</evidence>
<dbReference type="GO" id="GO:0005743">
    <property type="term" value="C:mitochondrial inner membrane"/>
    <property type="evidence" value="ECO:0007669"/>
    <property type="project" value="UniProtKB-SubCell"/>
</dbReference>
<evidence type="ECO:0000313" key="14">
    <source>
        <dbReference type="Proteomes" id="UP000305067"/>
    </source>
</evidence>
<dbReference type="GO" id="GO:0033617">
    <property type="term" value="P:mitochondrial respiratory chain complex IV assembly"/>
    <property type="evidence" value="ECO:0007669"/>
    <property type="project" value="TreeGrafter"/>
</dbReference>
<dbReference type="PANTHER" id="PTHR17130:SF14">
    <property type="entry name" value="CYTOCHROME C OXIDASE ASSEMBLY PROTEIN COX16 HOMOLOG, MITOCHONDRIAL"/>
    <property type="match status" value="1"/>
</dbReference>
<keyword evidence="6 12" id="KW-0812">Transmembrane</keyword>
<evidence type="ECO:0000256" key="12">
    <source>
        <dbReference type="SAM" id="Phobius"/>
    </source>
</evidence>
<evidence type="ECO:0000256" key="11">
    <source>
        <dbReference type="SAM" id="MobiDB-lite"/>
    </source>
</evidence>
<evidence type="ECO:0000256" key="10">
    <source>
        <dbReference type="ARBA" id="ARBA00023136"/>
    </source>
</evidence>
<proteinExistence type="inferred from homology"/>
<name>A0A5C3QYX5_9AGAR</name>
<evidence type="ECO:0000256" key="3">
    <source>
        <dbReference type="ARBA" id="ARBA00008370"/>
    </source>
</evidence>
<evidence type="ECO:0000256" key="5">
    <source>
        <dbReference type="ARBA" id="ARBA00019222"/>
    </source>
</evidence>
<dbReference type="EMBL" id="ML178814">
    <property type="protein sequence ID" value="TFL07225.1"/>
    <property type="molecule type" value="Genomic_DNA"/>
</dbReference>
<keyword evidence="10 12" id="KW-0472">Membrane</keyword>
<evidence type="ECO:0000256" key="1">
    <source>
        <dbReference type="ARBA" id="ARBA00002490"/>
    </source>
</evidence>
<comment type="function">
    <text evidence="1">Required for the assembly of the mitochondrial respiratory chain complex IV (CIV), also known as cytochrome c oxidase. May participate in merging the COX1 and COX2 assembly lines.</text>
</comment>
<feature type="transmembrane region" description="Helical" evidence="12">
    <location>
        <begin position="20"/>
        <end position="43"/>
    </location>
</feature>
<accession>A0A5C3QYX5</accession>
<evidence type="ECO:0000256" key="2">
    <source>
        <dbReference type="ARBA" id="ARBA00004434"/>
    </source>
</evidence>
<dbReference type="OrthoDB" id="5516033at2759"/>
<organism evidence="13 14">
    <name type="scientific">Pterulicium gracile</name>
    <dbReference type="NCBI Taxonomy" id="1884261"/>
    <lineage>
        <taxon>Eukaryota</taxon>
        <taxon>Fungi</taxon>
        <taxon>Dikarya</taxon>
        <taxon>Basidiomycota</taxon>
        <taxon>Agaricomycotina</taxon>
        <taxon>Agaricomycetes</taxon>
        <taxon>Agaricomycetidae</taxon>
        <taxon>Agaricales</taxon>
        <taxon>Pleurotineae</taxon>
        <taxon>Pterulaceae</taxon>
        <taxon>Pterulicium</taxon>
    </lineage>
</organism>
<sequence>MPAIPRLARKTRLNATLNKYPLLFGIPFISIMVAASYGLTAFTQIRYDLHDKRVQTLSKEESLGLGKDRKKFDIREEYYRLSAAAEDHWENKRVERPKGLPEWGVAPEKPPLRDGFAPKDT</sequence>
<gene>
    <name evidence="13" type="ORF">BDV98DRAFT_538734</name>
</gene>
<keyword evidence="8 12" id="KW-1133">Transmembrane helix</keyword>
<keyword evidence="14" id="KW-1185">Reference proteome</keyword>
<reference evidence="13 14" key="1">
    <citation type="journal article" date="2019" name="Nat. Ecol. Evol.">
        <title>Megaphylogeny resolves global patterns of mushroom evolution.</title>
        <authorList>
            <person name="Varga T."/>
            <person name="Krizsan K."/>
            <person name="Foldi C."/>
            <person name="Dima B."/>
            <person name="Sanchez-Garcia M."/>
            <person name="Sanchez-Ramirez S."/>
            <person name="Szollosi G.J."/>
            <person name="Szarkandi J.G."/>
            <person name="Papp V."/>
            <person name="Albert L."/>
            <person name="Andreopoulos W."/>
            <person name="Angelini C."/>
            <person name="Antonin V."/>
            <person name="Barry K.W."/>
            <person name="Bougher N.L."/>
            <person name="Buchanan P."/>
            <person name="Buyck B."/>
            <person name="Bense V."/>
            <person name="Catcheside P."/>
            <person name="Chovatia M."/>
            <person name="Cooper J."/>
            <person name="Damon W."/>
            <person name="Desjardin D."/>
            <person name="Finy P."/>
            <person name="Geml J."/>
            <person name="Haridas S."/>
            <person name="Hughes K."/>
            <person name="Justo A."/>
            <person name="Karasinski D."/>
            <person name="Kautmanova I."/>
            <person name="Kiss B."/>
            <person name="Kocsube S."/>
            <person name="Kotiranta H."/>
            <person name="LaButti K.M."/>
            <person name="Lechner B.E."/>
            <person name="Liimatainen K."/>
            <person name="Lipzen A."/>
            <person name="Lukacs Z."/>
            <person name="Mihaltcheva S."/>
            <person name="Morgado L.N."/>
            <person name="Niskanen T."/>
            <person name="Noordeloos M.E."/>
            <person name="Ohm R.A."/>
            <person name="Ortiz-Santana B."/>
            <person name="Ovrebo C."/>
            <person name="Racz N."/>
            <person name="Riley R."/>
            <person name="Savchenko A."/>
            <person name="Shiryaev A."/>
            <person name="Soop K."/>
            <person name="Spirin V."/>
            <person name="Szebenyi C."/>
            <person name="Tomsovsky M."/>
            <person name="Tulloss R.E."/>
            <person name="Uehling J."/>
            <person name="Grigoriev I.V."/>
            <person name="Vagvolgyi C."/>
            <person name="Papp T."/>
            <person name="Martin F.M."/>
            <person name="Miettinen O."/>
            <person name="Hibbett D.S."/>
            <person name="Nagy L.G."/>
        </authorList>
    </citation>
    <scope>NUCLEOTIDE SEQUENCE [LARGE SCALE GENOMIC DNA]</scope>
    <source>
        <strain evidence="13 14">CBS 309.79</strain>
    </source>
</reference>
<comment type="subcellular location">
    <subcellularLocation>
        <location evidence="2">Mitochondrion inner membrane</location>
        <topology evidence="2">Single-pass membrane protein</topology>
    </subcellularLocation>
</comment>
<evidence type="ECO:0000256" key="4">
    <source>
        <dbReference type="ARBA" id="ARBA00015368"/>
    </source>
</evidence>
<dbReference type="Proteomes" id="UP000305067">
    <property type="component" value="Unassembled WGS sequence"/>
</dbReference>
<dbReference type="AlphaFoldDB" id="A0A5C3QYX5"/>
<comment type="similarity">
    <text evidence="3">Belongs to the COX16 family.</text>
</comment>
<protein>
    <recommendedName>
        <fullName evidence="4">Cytochrome c oxidase assembly protein COX16, mitochondrial</fullName>
    </recommendedName>
    <alternativeName>
        <fullName evidence="5">Cytochrome c oxidase assembly protein cox16, mitochondrial</fullName>
    </alternativeName>
</protein>
<feature type="region of interest" description="Disordered" evidence="11">
    <location>
        <begin position="99"/>
        <end position="121"/>
    </location>
</feature>
<evidence type="ECO:0000313" key="13">
    <source>
        <dbReference type="EMBL" id="TFL07225.1"/>
    </source>
</evidence>
<dbReference type="PANTHER" id="PTHR17130">
    <property type="entry name" value="MITOCHONDRIAL OUTER MEMBRANE PROTEIN 25"/>
    <property type="match status" value="1"/>
</dbReference>
<dbReference type="InterPro" id="IPR020164">
    <property type="entry name" value="Cyt_c_Oxase_assmbl_COX16"/>
</dbReference>
<evidence type="ECO:0000256" key="9">
    <source>
        <dbReference type="ARBA" id="ARBA00023128"/>
    </source>
</evidence>
<evidence type="ECO:0000256" key="8">
    <source>
        <dbReference type="ARBA" id="ARBA00022989"/>
    </source>
</evidence>
<keyword evidence="9" id="KW-0496">Mitochondrion</keyword>